<dbReference type="InterPro" id="IPR007219">
    <property type="entry name" value="XnlR_reg_dom"/>
</dbReference>
<dbReference type="InterPro" id="IPR050815">
    <property type="entry name" value="TF_fung"/>
</dbReference>
<dbReference type="SMART" id="SM00066">
    <property type="entry name" value="GAL4"/>
    <property type="match status" value="1"/>
</dbReference>
<dbReference type="OrthoDB" id="5600212at2759"/>
<dbReference type="CDD" id="cd12148">
    <property type="entry name" value="fungal_TF_MHR"/>
    <property type="match status" value="1"/>
</dbReference>
<keyword evidence="4" id="KW-0804">Transcription</keyword>
<feature type="compositionally biased region" description="Polar residues" evidence="6">
    <location>
        <begin position="1"/>
        <end position="19"/>
    </location>
</feature>
<accession>A0A2T9ZEM0</accession>
<proteinExistence type="predicted"/>
<sequence>MATNSARSISDSHSSTNSPPDLDASELSEFSDSQQSVKLMHSCDACRKKKVKCNGSKPTCSTCSRMSIKCIYSPSSKKKKARKSELQKIDSILLSIEQSFIDLAKIAHEVVRNEHSFSSSTSTFTPSGSNSLQPPILSSNHTHTTFNQKSAEQCNQTVLAENFVMSKEFTPSVFLYVINDISSFSPALSLVTRIPILLEQLAKDEIPHCYIFSILALGYFSLVNICPAASSLSASTFAIASANSFKRVSDETDTHLILSATNLCFYYTYSFEFEAANVFLGIALRGIEKTLVYQIDEHYCGFKRVYKSDVVDKEFKRRLWWSFYMADKSMTVFSPTKPMFSDDDTSVNFPSNDFLFKYTSLDLDDDNINKFKNSILQSINSPYQPDWNWLNCKSYIILSKVFEFVNKRPTRYQNSTIPDLDSFDGITNTDHISDLFQELDEFNQLVEQNLKLVPFNQCNDALNSSSDNALKKEIAFHSFILRIIPMSLTVILLRSDITEYKVEKVSTKRVIGSKKNAIDMSIGILTLIRWFNKNMNGIAPPIQSSVFMFSAGTILLNARFIDDHPKIDKIRTSLESIYEELFRLSHEYKIAKNYLKLLKEMDRRRELQVSFVRKFNKPFLNTDKTKQLSEFDEIPWLVFPTSTLDMLNFNRLGVHEILNSDYYLSQNLLKYTPEVYSMILNERRINESQSSVSQQHSRTIQEPITNAMFNFQRINNLLESQPFGYITPELAQNSSMSNNQPLSSLASSTNQQSDTSSLEASMLNDPNSNTDTIVNPSADFYFPFTADSHGSSRNDNLPFASNHISSRSNFGNLNKDLSMRNFSASPIPSSVQRDFQNFRPSSAEHKNTGQFNESQYLNNLYPIQGQKNVVFSENLSSFLSNKPPSMNFSNDYYNTAQSTYSTDSLINSESVLGPASVDTSYSNQFQSHNYSYDDFHTAMRDQNDGSAQGTYQRQNTELDIEMGRKKFFYSEDPNSPNTDNIPNSNSRANHSVSDFWNK</sequence>
<evidence type="ECO:0000256" key="2">
    <source>
        <dbReference type="ARBA" id="ARBA00022723"/>
    </source>
</evidence>
<dbReference type="Gene3D" id="4.10.240.10">
    <property type="entry name" value="Zn(2)-C6 fungal-type DNA-binding domain"/>
    <property type="match status" value="1"/>
</dbReference>
<feature type="region of interest" description="Disordered" evidence="6">
    <location>
        <begin position="731"/>
        <end position="770"/>
    </location>
</feature>
<evidence type="ECO:0000256" key="6">
    <source>
        <dbReference type="SAM" id="MobiDB-lite"/>
    </source>
</evidence>
<comment type="caution">
    <text evidence="8">The sequence shown here is derived from an EMBL/GenBank/DDBJ whole genome shotgun (WGS) entry which is preliminary data.</text>
</comment>
<dbReference type="GO" id="GO:0008270">
    <property type="term" value="F:zinc ion binding"/>
    <property type="evidence" value="ECO:0007669"/>
    <property type="project" value="InterPro"/>
</dbReference>
<dbReference type="EMBL" id="MBFS01000290">
    <property type="protein sequence ID" value="PVV03000.1"/>
    <property type="molecule type" value="Genomic_DNA"/>
</dbReference>
<dbReference type="STRING" id="133381.A0A2T9ZEM0"/>
<feature type="compositionally biased region" description="Polar residues" evidence="6">
    <location>
        <begin position="972"/>
        <end position="998"/>
    </location>
</feature>
<evidence type="ECO:0000256" key="3">
    <source>
        <dbReference type="ARBA" id="ARBA00023015"/>
    </source>
</evidence>
<dbReference type="GO" id="GO:0003677">
    <property type="term" value="F:DNA binding"/>
    <property type="evidence" value="ECO:0007669"/>
    <property type="project" value="InterPro"/>
</dbReference>
<dbReference type="PROSITE" id="PS50048">
    <property type="entry name" value="ZN2_CY6_FUNGAL_2"/>
    <property type="match status" value="1"/>
</dbReference>
<keyword evidence="2" id="KW-0479">Metal-binding</keyword>
<dbReference type="PROSITE" id="PS00463">
    <property type="entry name" value="ZN2_CY6_FUNGAL_1"/>
    <property type="match status" value="1"/>
</dbReference>
<evidence type="ECO:0000256" key="5">
    <source>
        <dbReference type="ARBA" id="ARBA00023242"/>
    </source>
</evidence>
<keyword evidence="9" id="KW-1185">Reference proteome</keyword>
<dbReference type="InterPro" id="IPR001138">
    <property type="entry name" value="Zn2Cys6_DnaBD"/>
</dbReference>
<reference evidence="8 9" key="1">
    <citation type="journal article" date="2018" name="MBio">
        <title>Comparative Genomics Reveals the Core Gene Toolbox for the Fungus-Insect Symbiosis.</title>
        <authorList>
            <person name="Wang Y."/>
            <person name="Stata M."/>
            <person name="Wang W."/>
            <person name="Stajich J.E."/>
            <person name="White M.M."/>
            <person name="Moncalvo J.M."/>
        </authorList>
    </citation>
    <scope>NUCLEOTIDE SEQUENCE [LARGE SCALE GENOMIC DNA]</scope>
    <source>
        <strain evidence="8 9">SC-DP-2</strain>
    </source>
</reference>
<name>A0A2T9ZEM0_9FUNG</name>
<feature type="region of interest" description="Disordered" evidence="6">
    <location>
        <begin position="968"/>
        <end position="998"/>
    </location>
</feature>
<gene>
    <name evidence="8" type="ORF">BB560_002536</name>
</gene>
<evidence type="ECO:0000256" key="4">
    <source>
        <dbReference type="ARBA" id="ARBA00023163"/>
    </source>
</evidence>
<protein>
    <recommendedName>
        <fullName evidence="7">Zn(2)-C6 fungal-type domain-containing protein</fullName>
    </recommendedName>
</protein>
<evidence type="ECO:0000256" key="1">
    <source>
        <dbReference type="ARBA" id="ARBA00004123"/>
    </source>
</evidence>
<dbReference type="PANTHER" id="PTHR47338">
    <property type="entry name" value="ZN(II)2CYS6 TRANSCRIPTION FACTOR (EUROFUNG)-RELATED"/>
    <property type="match status" value="1"/>
</dbReference>
<feature type="region of interest" description="Disordered" evidence="6">
    <location>
        <begin position="1"/>
        <end position="29"/>
    </location>
</feature>
<dbReference type="SUPFAM" id="SSF57701">
    <property type="entry name" value="Zn2/Cys6 DNA-binding domain"/>
    <property type="match status" value="1"/>
</dbReference>
<dbReference type="PANTHER" id="PTHR47338:SF5">
    <property type="entry name" value="ZN(II)2CYS6 TRANSCRIPTION FACTOR (EUROFUNG)"/>
    <property type="match status" value="1"/>
</dbReference>
<evidence type="ECO:0000259" key="7">
    <source>
        <dbReference type="PROSITE" id="PS50048"/>
    </source>
</evidence>
<dbReference type="GO" id="GO:0005634">
    <property type="term" value="C:nucleus"/>
    <property type="evidence" value="ECO:0007669"/>
    <property type="project" value="UniProtKB-SubCell"/>
</dbReference>
<keyword evidence="3" id="KW-0805">Transcription regulation</keyword>
<dbReference type="Pfam" id="PF04082">
    <property type="entry name" value="Fungal_trans"/>
    <property type="match status" value="1"/>
</dbReference>
<feature type="domain" description="Zn(2)-C6 fungal-type" evidence="7">
    <location>
        <begin position="42"/>
        <end position="72"/>
    </location>
</feature>
<evidence type="ECO:0000313" key="9">
    <source>
        <dbReference type="Proteomes" id="UP000245609"/>
    </source>
</evidence>
<dbReference type="GO" id="GO:0000981">
    <property type="term" value="F:DNA-binding transcription factor activity, RNA polymerase II-specific"/>
    <property type="evidence" value="ECO:0007669"/>
    <property type="project" value="InterPro"/>
</dbReference>
<evidence type="ECO:0000313" key="8">
    <source>
        <dbReference type="EMBL" id="PVV03000.1"/>
    </source>
</evidence>
<organism evidence="8 9">
    <name type="scientific">Smittium megazygosporum</name>
    <dbReference type="NCBI Taxonomy" id="133381"/>
    <lineage>
        <taxon>Eukaryota</taxon>
        <taxon>Fungi</taxon>
        <taxon>Fungi incertae sedis</taxon>
        <taxon>Zoopagomycota</taxon>
        <taxon>Kickxellomycotina</taxon>
        <taxon>Harpellomycetes</taxon>
        <taxon>Harpellales</taxon>
        <taxon>Legeriomycetaceae</taxon>
        <taxon>Smittium</taxon>
    </lineage>
</organism>
<dbReference type="Pfam" id="PF00172">
    <property type="entry name" value="Zn_clus"/>
    <property type="match status" value="1"/>
</dbReference>
<dbReference type="CDD" id="cd00067">
    <property type="entry name" value="GAL4"/>
    <property type="match status" value="1"/>
</dbReference>
<comment type="subcellular location">
    <subcellularLocation>
        <location evidence="1">Nucleus</location>
    </subcellularLocation>
</comment>
<dbReference type="Proteomes" id="UP000245609">
    <property type="component" value="Unassembled WGS sequence"/>
</dbReference>
<dbReference type="AlphaFoldDB" id="A0A2T9ZEM0"/>
<dbReference type="GO" id="GO:0006351">
    <property type="term" value="P:DNA-templated transcription"/>
    <property type="evidence" value="ECO:0007669"/>
    <property type="project" value="InterPro"/>
</dbReference>
<keyword evidence="5" id="KW-0539">Nucleus</keyword>
<dbReference type="InterPro" id="IPR036864">
    <property type="entry name" value="Zn2-C6_fun-type_DNA-bd_sf"/>
</dbReference>